<dbReference type="GO" id="GO:0006357">
    <property type="term" value="P:regulation of transcription by RNA polymerase II"/>
    <property type="evidence" value="ECO:0007669"/>
    <property type="project" value="TreeGrafter"/>
</dbReference>
<evidence type="ECO:0000313" key="8">
    <source>
        <dbReference type="RefSeq" id="XP_013077182.2"/>
    </source>
</evidence>
<dbReference type="Proteomes" id="UP001165740">
    <property type="component" value="Chromosome 1"/>
</dbReference>
<gene>
    <name evidence="8" type="primary">LOC106063380</name>
</gene>
<keyword evidence="4" id="KW-0804">Transcription</keyword>
<comment type="similarity">
    <text evidence="2">Belongs to the TADA1 family.</text>
</comment>
<evidence type="ECO:0000256" key="2">
    <source>
        <dbReference type="ARBA" id="ARBA00010314"/>
    </source>
</evidence>
<sequence>MAISTDLNIARKNLSDVLGDSMKLYLQNLNSWFKRKINKEEFDFEARKLMKNDTVHLHNEFLLALIAKCQILSSTPSGVSSKDPNNVGKSQRCGQVKKKPPGGRANLQQRFIPANTMDYVPQITSKALEEGSSPTPLGFVQREGLMPDITMVHGRMLVCAWETGLADVQDSAVHIVMLALENLLKDILTLVIKQRKGYKLRDKRFAYSFGIGVKNPYIMRSHDTFDPSSQSQATTITSSFHHTPTLRPSPEMGEDIAIEENVLGADTAVDDAEPISLYDLSDTLMLYKNAIVSHSVYAPTIERVIHMKWHPSHEDILQESLHQQEVYLKHKLAKRKTFDDSGFQ</sequence>
<evidence type="ECO:0000256" key="1">
    <source>
        <dbReference type="ARBA" id="ARBA00004123"/>
    </source>
</evidence>
<keyword evidence="7" id="KW-1185">Reference proteome</keyword>
<dbReference type="PANTHER" id="PTHR21277:SF5">
    <property type="entry name" value="TRANSCRIPTIONAL ADAPTER 1"/>
    <property type="match status" value="1"/>
</dbReference>
<dbReference type="GeneID" id="106063380"/>
<evidence type="ECO:0000256" key="4">
    <source>
        <dbReference type="ARBA" id="ARBA00023163"/>
    </source>
</evidence>
<dbReference type="GO" id="GO:0005634">
    <property type="term" value="C:nucleus"/>
    <property type="evidence" value="ECO:0007669"/>
    <property type="project" value="UniProtKB-SubCell"/>
</dbReference>
<keyword evidence="3" id="KW-0805">Transcription regulation</keyword>
<name>A0A9U8E8H2_BIOGL</name>
<proteinExistence type="inferred from homology"/>
<dbReference type="InterPro" id="IPR024738">
    <property type="entry name" value="Hfi1/Tada1"/>
</dbReference>
<keyword evidence="5" id="KW-0539">Nucleus</keyword>
<dbReference type="KEGG" id="bgt:106063380"/>
<dbReference type="OrthoDB" id="10264870at2759"/>
<dbReference type="OMA" id="KLWFRKK"/>
<feature type="compositionally biased region" description="Polar residues" evidence="6">
    <location>
        <begin position="76"/>
        <end position="93"/>
    </location>
</feature>
<dbReference type="GO" id="GO:0003713">
    <property type="term" value="F:transcription coactivator activity"/>
    <property type="evidence" value="ECO:0007669"/>
    <property type="project" value="TreeGrafter"/>
</dbReference>
<organism evidence="7 8">
    <name type="scientific">Biomphalaria glabrata</name>
    <name type="common">Bloodfluke planorb</name>
    <name type="synonym">Freshwater snail</name>
    <dbReference type="NCBI Taxonomy" id="6526"/>
    <lineage>
        <taxon>Eukaryota</taxon>
        <taxon>Metazoa</taxon>
        <taxon>Spiralia</taxon>
        <taxon>Lophotrochozoa</taxon>
        <taxon>Mollusca</taxon>
        <taxon>Gastropoda</taxon>
        <taxon>Heterobranchia</taxon>
        <taxon>Euthyneura</taxon>
        <taxon>Panpulmonata</taxon>
        <taxon>Hygrophila</taxon>
        <taxon>Lymnaeoidea</taxon>
        <taxon>Planorbidae</taxon>
        <taxon>Biomphalaria</taxon>
    </lineage>
</organism>
<reference evidence="8" key="1">
    <citation type="submission" date="2025-08" db="UniProtKB">
        <authorList>
            <consortium name="RefSeq"/>
        </authorList>
    </citation>
    <scope>IDENTIFICATION</scope>
</reference>
<accession>A0A9U8E8H2</accession>
<dbReference type="Pfam" id="PF12767">
    <property type="entry name" value="SAGA-Tad1"/>
    <property type="match status" value="1"/>
</dbReference>
<evidence type="ECO:0000313" key="7">
    <source>
        <dbReference type="Proteomes" id="UP001165740"/>
    </source>
</evidence>
<dbReference type="RefSeq" id="XP_013077182.2">
    <property type="nucleotide sequence ID" value="XM_013221728.2"/>
</dbReference>
<dbReference type="PANTHER" id="PTHR21277">
    <property type="entry name" value="TRANSCRIPTIONAL ADAPTER 1"/>
    <property type="match status" value="1"/>
</dbReference>
<evidence type="ECO:0000256" key="5">
    <source>
        <dbReference type="ARBA" id="ARBA00023242"/>
    </source>
</evidence>
<protein>
    <submittedName>
        <fullName evidence="8">Transcriptional adapter 1-like</fullName>
    </submittedName>
</protein>
<dbReference type="CDD" id="cd22934">
    <property type="entry name" value="HFD_TADA1"/>
    <property type="match status" value="1"/>
</dbReference>
<evidence type="ECO:0000256" key="6">
    <source>
        <dbReference type="SAM" id="MobiDB-lite"/>
    </source>
</evidence>
<dbReference type="AlphaFoldDB" id="A0A9U8E8H2"/>
<comment type="subcellular location">
    <subcellularLocation>
        <location evidence="1">Nucleus</location>
    </subcellularLocation>
</comment>
<dbReference type="GO" id="GO:0000124">
    <property type="term" value="C:SAGA complex"/>
    <property type="evidence" value="ECO:0007669"/>
    <property type="project" value="TreeGrafter"/>
</dbReference>
<feature type="region of interest" description="Disordered" evidence="6">
    <location>
        <begin position="76"/>
        <end position="104"/>
    </location>
</feature>
<evidence type="ECO:0000256" key="3">
    <source>
        <dbReference type="ARBA" id="ARBA00023015"/>
    </source>
</evidence>